<comment type="subunit">
    <text evidence="2">Heterodimer of SbcC and SbcD.</text>
</comment>
<protein>
    <recommendedName>
        <fullName evidence="3">Nuclease SbcCD subunit C</fullName>
    </recommendedName>
</protein>
<keyword evidence="4" id="KW-0175">Coiled coil</keyword>
<gene>
    <name evidence="5" type="ORF">A7L45_13900</name>
</gene>
<dbReference type="PANTHER" id="PTHR32114">
    <property type="entry name" value="ABC TRANSPORTER ABCH.3"/>
    <property type="match status" value="1"/>
</dbReference>
<dbReference type="SUPFAM" id="SSF52540">
    <property type="entry name" value="P-loop containing nucleoside triphosphate hydrolases"/>
    <property type="match status" value="1"/>
</dbReference>
<reference evidence="6" key="1">
    <citation type="journal article" date="2016" name="Front. Microbiol.">
        <title>Complete Genome Sequence of Clostridium estertheticum DSM 8809, a Microbe Identified in Spoiled Vacuum Packed Beef.</title>
        <authorList>
            <person name="Yu Z."/>
            <person name="Gunn L."/>
            <person name="Brennan E."/>
            <person name="Reid R."/>
            <person name="Wall P.G."/>
            <person name="Gaora O.P."/>
            <person name="Hurley D."/>
            <person name="Bolton D."/>
            <person name="Fanning S."/>
        </authorList>
    </citation>
    <scope>NUCLEOTIDE SEQUENCE [LARGE SCALE GENOMIC DNA]</scope>
    <source>
        <strain evidence="6">DSM 8809</strain>
    </source>
</reference>
<dbReference type="EMBL" id="CP015756">
    <property type="protein sequence ID" value="APC41089.1"/>
    <property type="molecule type" value="Genomic_DNA"/>
</dbReference>
<evidence type="ECO:0000256" key="2">
    <source>
        <dbReference type="ARBA" id="ARBA00011322"/>
    </source>
</evidence>
<dbReference type="AlphaFoldDB" id="A0A1J0GIB0"/>
<organism evidence="5 6">
    <name type="scientific">Clostridium estertheticum subsp. estertheticum</name>
    <dbReference type="NCBI Taxonomy" id="1552"/>
    <lineage>
        <taxon>Bacteria</taxon>
        <taxon>Bacillati</taxon>
        <taxon>Bacillota</taxon>
        <taxon>Clostridia</taxon>
        <taxon>Eubacteriales</taxon>
        <taxon>Clostridiaceae</taxon>
        <taxon>Clostridium</taxon>
    </lineage>
</organism>
<comment type="similarity">
    <text evidence="1">Belongs to the SMC family. SbcC subfamily.</text>
</comment>
<evidence type="ECO:0000256" key="4">
    <source>
        <dbReference type="SAM" id="Coils"/>
    </source>
</evidence>
<dbReference type="Proteomes" id="UP000182569">
    <property type="component" value="Chromosome"/>
</dbReference>
<sequence>MNIIIEQLRVIQFKGITEQLIKFGKVTNIYGENGTGKTTIPDAFTFLLFDKDSKDSAKFDAQPLDSNNNHIHNLETVIEATLDIDGKQVVLKRIYKEKYTKIKGTSKLDFKGHESEYYVNDVPMKVTEYKKYIGSLLNEDTFKLLTSPTYFASLDKKKRMEIITEIVGDLDNMTVLDSKKELESLRKHLIEHTVNELMKMTRSKVNKLKEDRIKLPTRIDEATKSIQEFDFDALEIQRTDTESAIKSIEAQLLDKSKENEGLYTLKSEFREKESELLDLEYKINANKNKPREILESDIRTKESSVRHSNGVVLEYADSIRVKKNKIANILDPRLKKLLETYKAIKELKFEFDENSCTCPTCQRKFETEDIEAEKIKLEGNFNLEKVKKIEKNVIEGKATKAEIVRLNLEITKLDEEIEDQKGDQALIQKSLDAKKEELQELKTAPVGESSETKDIKTEIEGLDNKIKNYKAADTTELNAKKVELKTSLKEVENQLAFKDANEKTLKRIETLKAEELKVSEKIAELEGIEILSEEFIRTKVQLLEETVNSKFKYVTFKMFRNQNNGGLEEVCEPCINGVPFTSNLNTAAKINAGLDIINTLCTHYGVNAPIFIDNKESVNKIIDVDSQVINLIVSKDKKLKVEVM</sequence>
<dbReference type="RefSeq" id="WP_071613383.1">
    <property type="nucleotide sequence ID" value="NZ_CP015756.1"/>
</dbReference>
<name>A0A1J0GIB0_9CLOT</name>
<evidence type="ECO:0000313" key="6">
    <source>
        <dbReference type="Proteomes" id="UP000182569"/>
    </source>
</evidence>
<accession>A0A1J0GIB0</accession>
<proteinExistence type="inferred from homology"/>
<evidence type="ECO:0000313" key="5">
    <source>
        <dbReference type="EMBL" id="APC41089.1"/>
    </source>
</evidence>
<dbReference type="STRING" id="1552.A7L45_13900"/>
<evidence type="ECO:0000256" key="3">
    <source>
        <dbReference type="ARBA" id="ARBA00013368"/>
    </source>
</evidence>
<dbReference type="Gene3D" id="3.40.50.300">
    <property type="entry name" value="P-loop containing nucleotide triphosphate hydrolases"/>
    <property type="match status" value="1"/>
</dbReference>
<dbReference type="InterPro" id="IPR027417">
    <property type="entry name" value="P-loop_NTPase"/>
</dbReference>
<dbReference type="KEGG" id="ceu:A7L45_13900"/>
<keyword evidence="6" id="KW-1185">Reference proteome</keyword>
<evidence type="ECO:0000256" key="1">
    <source>
        <dbReference type="ARBA" id="ARBA00006930"/>
    </source>
</evidence>
<feature type="coiled-coil region" evidence="4">
    <location>
        <begin position="403"/>
        <end position="501"/>
    </location>
</feature>
<dbReference type="PANTHER" id="PTHR32114:SF2">
    <property type="entry name" value="ABC TRANSPORTER ABCH.3"/>
    <property type="match status" value="1"/>
</dbReference>